<dbReference type="InterPro" id="IPR051682">
    <property type="entry name" value="Mito_Persulfide_Diox"/>
</dbReference>
<dbReference type="CDD" id="cd00158">
    <property type="entry name" value="RHOD"/>
    <property type="match status" value="1"/>
</dbReference>
<dbReference type="CDD" id="cd07724">
    <property type="entry name" value="POD-like_MBL-fold"/>
    <property type="match status" value="1"/>
</dbReference>
<dbReference type="PROSITE" id="PS50206">
    <property type="entry name" value="RHODANESE_3"/>
    <property type="match status" value="2"/>
</dbReference>
<accession>A0A6G9D3Q9</accession>
<keyword evidence="3" id="KW-0614">Plasmid</keyword>
<dbReference type="SUPFAM" id="SSF56281">
    <property type="entry name" value="Metallo-hydrolase/oxidoreductase"/>
    <property type="match status" value="1"/>
</dbReference>
<dbReference type="GO" id="GO:0046872">
    <property type="term" value="F:metal ion binding"/>
    <property type="evidence" value="ECO:0007669"/>
    <property type="project" value="UniProtKB-KW"/>
</dbReference>
<dbReference type="SMART" id="SM00849">
    <property type="entry name" value="Lactamase_B"/>
    <property type="match status" value="1"/>
</dbReference>
<dbReference type="Gene3D" id="3.40.250.10">
    <property type="entry name" value="Rhodanese-like domain"/>
    <property type="match status" value="2"/>
</dbReference>
<dbReference type="AlphaFoldDB" id="A0A6G9D3Q9"/>
<dbReference type="GO" id="GO:0050313">
    <property type="term" value="F:sulfur dioxygenase activity"/>
    <property type="evidence" value="ECO:0007669"/>
    <property type="project" value="InterPro"/>
</dbReference>
<sequence>MPTCCTFTREIRPVRHGAQNLLKIPHWVPWIVDTCTTAATIDKEISMLLERIYDEDLAQAGYFIGCQTKGEAVVVDARRDIGVYLDLADRHGMTITAVTETHIHADYLSGTRELAKATGATTYVSGEGGDDWQYGFEAERLHDGDTLTLGNITVQAVHTPGHTPEHLSFLVTDGAFADAPGYMLTGDFVFAGDLGRPDLLDEAADGVDTRFEGAKQIFRSLKRSFVTQPDHIQVFPGHGSGSACGKALGALPSTSVGYERRFAWWAGYVERDDEQGFVDEMLDGQPDAHAYFGRMKRQNKQGPVVLGPLSPLHEYDSAELARALDSDEVVLLDTRGQDEVHVGTVPGALNIPGLSKAASFGAWVYDPEREDTPLVVLAEDCNAADELRDHLLRVGIDTVTGYVTSLRGLPMTTPETIGADELDSFDPAMVLDVRNKTEHADGHIPGSEQLSGGRLLWNLDGLPTGGPIVTYCQSGVRNAVAASALRRAGYHVVELEGSYAAWAEHNLETV</sequence>
<keyword evidence="1" id="KW-0479">Metal-binding</keyword>
<evidence type="ECO:0000313" key="4">
    <source>
        <dbReference type="Proteomes" id="UP000502345"/>
    </source>
</evidence>
<evidence type="ECO:0000313" key="3">
    <source>
        <dbReference type="EMBL" id="QIP43794.1"/>
    </source>
</evidence>
<feature type="domain" description="Rhodanese" evidence="2">
    <location>
        <begin position="325"/>
        <end position="418"/>
    </location>
</feature>
<reference evidence="3 4" key="1">
    <citation type="submission" date="2020-03" db="EMBL/GenBank/DDBJ databases">
        <title>Screen low temperature-resistant strains for efficient degradation of petroleum hydrocarbons under the low temperature.</title>
        <authorList>
            <person name="Wang Y."/>
            <person name="Chen J."/>
        </authorList>
    </citation>
    <scope>NUCLEOTIDE SEQUENCE [LARGE SCALE GENOMIC DNA]</scope>
    <source>
        <strain evidence="3 4">KB1</strain>
        <plasmid evidence="3 4">plas1</plasmid>
    </source>
</reference>
<dbReference type="PANTHER" id="PTHR43084">
    <property type="entry name" value="PERSULFIDE DIOXYGENASE ETHE1"/>
    <property type="match status" value="1"/>
</dbReference>
<evidence type="ECO:0000259" key="2">
    <source>
        <dbReference type="PROSITE" id="PS50206"/>
    </source>
</evidence>
<dbReference type="InterPro" id="IPR036873">
    <property type="entry name" value="Rhodanese-like_dom_sf"/>
</dbReference>
<dbReference type="InterPro" id="IPR001279">
    <property type="entry name" value="Metallo-B-lactamas"/>
</dbReference>
<dbReference type="FunFam" id="3.60.15.10:FF:000030">
    <property type="entry name" value="Metallo-beta-lactamase family protein"/>
    <property type="match status" value="1"/>
</dbReference>
<dbReference type="InterPro" id="IPR036866">
    <property type="entry name" value="RibonucZ/Hydroxyglut_hydro"/>
</dbReference>
<dbReference type="Pfam" id="PF00581">
    <property type="entry name" value="Rhodanese"/>
    <property type="match status" value="2"/>
</dbReference>
<keyword evidence="3" id="KW-0378">Hydrolase</keyword>
<dbReference type="InterPro" id="IPR044528">
    <property type="entry name" value="POD-like_MBL-fold"/>
</dbReference>
<dbReference type="EMBL" id="CP050125">
    <property type="protein sequence ID" value="QIP43794.1"/>
    <property type="molecule type" value="Genomic_DNA"/>
</dbReference>
<evidence type="ECO:0000256" key="1">
    <source>
        <dbReference type="ARBA" id="ARBA00022723"/>
    </source>
</evidence>
<dbReference type="GO" id="GO:0016787">
    <property type="term" value="F:hydrolase activity"/>
    <property type="evidence" value="ECO:0007669"/>
    <property type="project" value="UniProtKB-KW"/>
</dbReference>
<feature type="domain" description="Rhodanese" evidence="2">
    <location>
        <begin position="424"/>
        <end position="510"/>
    </location>
</feature>
<geneLocation type="plasmid" evidence="3 4">
    <name>plas1</name>
</geneLocation>
<dbReference type="SMART" id="SM00450">
    <property type="entry name" value="RHOD"/>
    <property type="match status" value="2"/>
</dbReference>
<organism evidence="3 4">
    <name type="scientific">Rhodococcus erythropolis</name>
    <name type="common">Arthrobacter picolinophilus</name>
    <dbReference type="NCBI Taxonomy" id="1833"/>
    <lineage>
        <taxon>Bacteria</taxon>
        <taxon>Bacillati</taxon>
        <taxon>Actinomycetota</taxon>
        <taxon>Actinomycetes</taxon>
        <taxon>Mycobacteriales</taxon>
        <taxon>Nocardiaceae</taxon>
        <taxon>Rhodococcus</taxon>
        <taxon>Rhodococcus erythropolis group</taxon>
    </lineage>
</organism>
<dbReference type="GO" id="GO:0006749">
    <property type="term" value="P:glutathione metabolic process"/>
    <property type="evidence" value="ECO:0007669"/>
    <property type="project" value="InterPro"/>
</dbReference>
<protein>
    <submittedName>
        <fullName evidence="3">Zn-dependent hydrolase</fullName>
    </submittedName>
</protein>
<dbReference type="InterPro" id="IPR001763">
    <property type="entry name" value="Rhodanese-like_dom"/>
</dbReference>
<dbReference type="Pfam" id="PF00753">
    <property type="entry name" value="Lactamase_B"/>
    <property type="match status" value="1"/>
</dbReference>
<dbReference type="Gene3D" id="3.60.15.10">
    <property type="entry name" value="Ribonuclease Z/Hydroxyacylglutathione hydrolase-like"/>
    <property type="match status" value="1"/>
</dbReference>
<dbReference type="GO" id="GO:0070813">
    <property type="term" value="P:hydrogen sulfide metabolic process"/>
    <property type="evidence" value="ECO:0007669"/>
    <property type="project" value="TreeGrafter"/>
</dbReference>
<dbReference type="PANTHER" id="PTHR43084:SF1">
    <property type="entry name" value="PERSULFIDE DIOXYGENASE ETHE1, MITOCHONDRIAL"/>
    <property type="match status" value="1"/>
</dbReference>
<dbReference type="Proteomes" id="UP000502345">
    <property type="component" value="Plasmid plas1"/>
</dbReference>
<dbReference type="SUPFAM" id="SSF52821">
    <property type="entry name" value="Rhodanese/Cell cycle control phosphatase"/>
    <property type="match status" value="2"/>
</dbReference>
<gene>
    <name evidence="3" type="ORF">G9444_6551</name>
</gene>
<proteinExistence type="predicted"/>
<name>A0A6G9D3Q9_RHOER</name>